<dbReference type="Pfam" id="PF00515">
    <property type="entry name" value="TPR_1"/>
    <property type="match status" value="1"/>
</dbReference>
<name>A0A2M7T7T7_9ACTN</name>
<reference evidence="4" key="1">
    <citation type="submission" date="2017-09" db="EMBL/GenBank/DDBJ databases">
        <title>Depth-based differentiation of microbial function through sediment-hosted aquifers and enrichment of novel symbionts in the deep terrestrial subsurface.</title>
        <authorList>
            <person name="Probst A.J."/>
            <person name="Ladd B."/>
            <person name="Jarett J.K."/>
            <person name="Geller-Mcgrath D.E."/>
            <person name="Sieber C.M.K."/>
            <person name="Emerson J.B."/>
            <person name="Anantharaman K."/>
            <person name="Thomas B.C."/>
            <person name="Malmstrom R."/>
            <person name="Stieglmeier M."/>
            <person name="Klingl A."/>
            <person name="Woyke T."/>
            <person name="Ryan C.M."/>
            <person name="Banfield J.F."/>
        </authorList>
    </citation>
    <scope>NUCLEOTIDE SEQUENCE [LARGE SCALE GENOMIC DNA]</scope>
</reference>
<dbReference type="SMART" id="SM00028">
    <property type="entry name" value="TPR"/>
    <property type="match status" value="4"/>
</dbReference>
<organism evidence="3 4">
    <name type="scientific">Candidatus Aquicultor secundus</name>
    <dbReference type="NCBI Taxonomy" id="1973895"/>
    <lineage>
        <taxon>Bacteria</taxon>
        <taxon>Bacillati</taxon>
        <taxon>Actinomycetota</taxon>
        <taxon>Candidatus Aquicultoria</taxon>
        <taxon>Candidatus Aquicultorales</taxon>
        <taxon>Candidatus Aquicultoraceae</taxon>
        <taxon>Candidatus Aquicultor</taxon>
    </lineage>
</organism>
<evidence type="ECO:0000313" key="3">
    <source>
        <dbReference type="EMBL" id="PIZ38605.1"/>
    </source>
</evidence>
<feature type="repeat" description="TPR" evidence="1">
    <location>
        <begin position="54"/>
        <end position="87"/>
    </location>
</feature>
<keyword evidence="2" id="KW-0472">Membrane</keyword>
<dbReference type="PROSITE" id="PS50005">
    <property type="entry name" value="TPR"/>
    <property type="match status" value="3"/>
</dbReference>
<feature type="repeat" description="TPR" evidence="1">
    <location>
        <begin position="193"/>
        <end position="226"/>
    </location>
</feature>
<dbReference type="AlphaFoldDB" id="A0A2M7T7T7"/>
<comment type="caution">
    <text evidence="3">The sequence shown here is derived from an EMBL/GenBank/DDBJ whole genome shotgun (WGS) entry which is preliminary data.</text>
</comment>
<sequence>MNVLSHQISLGSGGKAKGSKKMVIAIVASVAVVAAIAIAVVGSRVIESRRDAEFKKSYDSGMSAFQTGNIPDAVLRLQKAVSLNPNDSKAHLSLAQGYSSVGKIKDAENEYVASLKLNANQPEAQYNLGVIYKSRREFDKALDHLQKAKALNKSLYPADIMIAYVYREMGKPEKAVTILSGLIKAQPFGANIGDLHAELGLAYQAQGKTALATAEWQEALKLDKDNAKAKKFLGSK</sequence>
<dbReference type="InterPro" id="IPR011990">
    <property type="entry name" value="TPR-like_helical_dom_sf"/>
</dbReference>
<dbReference type="InterPro" id="IPR019734">
    <property type="entry name" value="TPR_rpt"/>
</dbReference>
<gene>
    <name evidence="3" type="ORF">COY37_05900</name>
</gene>
<dbReference type="PANTHER" id="PTHR12558">
    <property type="entry name" value="CELL DIVISION CYCLE 16,23,27"/>
    <property type="match status" value="1"/>
</dbReference>
<protein>
    <submittedName>
        <fullName evidence="3">Uncharacterized protein</fullName>
    </submittedName>
</protein>
<dbReference type="Pfam" id="PF13432">
    <property type="entry name" value="TPR_16"/>
    <property type="match status" value="1"/>
</dbReference>
<keyword evidence="2" id="KW-0812">Transmembrane</keyword>
<dbReference type="Proteomes" id="UP000230956">
    <property type="component" value="Unassembled WGS sequence"/>
</dbReference>
<evidence type="ECO:0000256" key="1">
    <source>
        <dbReference type="PROSITE-ProRule" id="PRU00339"/>
    </source>
</evidence>
<evidence type="ECO:0000256" key="2">
    <source>
        <dbReference type="SAM" id="Phobius"/>
    </source>
</evidence>
<feature type="transmembrane region" description="Helical" evidence="2">
    <location>
        <begin position="22"/>
        <end position="46"/>
    </location>
</feature>
<dbReference type="Gene3D" id="1.25.40.10">
    <property type="entry name" value="Tetratricopeptide repeat domain"/>
    <property type="match status" value="2"/>
</dbReference>
<keyword evidence="2" id="KW-1133">Transmembrane helix</keyword>
<proteinExistence type="predicted"/>
<feature type="repeat" description="TPR" evidence="1">
    <location>
        <begin position="122"/>
        <end position="155"/>
    </location>
</feature>
<accession>A0A2M7T7T7</accession>
<dbReference type="RefSeq" id="WP_286678400.1">
    <property type="nucleotide sequence ID" value="NZ_MNXI01000080.1"/>
</dbReference>
<keyword evidence="1" id="KW-0802">TPR repeat</keyword>
<evidence type="ECO:0000313" key="4">
    <source>
        <dbReference type="Proteomes" id="UP000230956"/>
    </source>
</evidence>
<dbReference type="PANTHER" id="PTHR12558:SF13">
    <property type="entry name" value="CELL DIVISION CYCLE PROTEIN 27 HOMOLOG"/>
    <property type="match status" value="1"/>
</dbReference>
<dbReference type="SUPFAM" id="SSF48452">
    <property type="entry name" value="TPR-like"/>
    <property type="match status" value="1"/>
</dbReference>
<dbReference type="Pfam" id="PF13174">
    <property type="entry name" value="TPR_6"/>
    <property type="match status" value="1"/>
</dbReference>
<dbReference type="EMBL" id="PFNG01000143">
    <property type="protein sequence ID" value="PIZ38605.1"/>
    <property type="molecule type" value="Genomic_DNA"/>
</dbReference>